<dbReference type="RefSeq" id="WP_160331519.1">
    <property type="nucleotide sequence ID" value="NZ_LQYT01000011.1"/>
</dbReference>
<accession>A0A150MCZ6</accession>
<protein>
    <submittedName>
        <fullName evidence="1">Uncharacterized protein</fullName>
    </submittedName>
</protein>
<sequence length="51" mass="6048">MKKDTIDFPNLKAIEQMLWRSVQQVFSEALAKILEEIDQKLQKIVIKKDFV</sequence>
<evidence type="ECO:0000313" key="1">
    <source>
        <dbReference type="EMBL" id="KYD22336.1"/>
    </source>
</evidence>
<comment type="caution">
    <text evidence="1">The sequence shown here is derived from an EMBL/GenBank/DDBJ whole genome shotgun (WGS) entry which is preliminary data.</text>
</comment>
<gene>
    <name evidence="1" type="ORF">B4135_1343</name>
</gene>
<organism evidence="1 2">
    <name type="scientific">Caldibacillus debilis</name>
    <dbReference type="NCBI Taxonomy" id="301148"/>
    <lineage>
        <taxon>Bacteria</taxon>
        <taxon>Bacillati</taxon>
        <taxon>Bacillota</taxon>
        <taxon>Bacilli</taxon>
        <taxon>Bacillales</taxon>
        <taxon>Bacillaceae</taxon>
        <taxon>Caldibacillus</taxon>
    </lineage>
</organism>
<reference evidence="1 2" key="1">
    <citation type="submission" date="2016-01" db="EMBL/GenBank/DDBJ databases">
        <title>Draft Genome Sequences of Seven Thermophilic Sporeformers Isolated from Foods.</title>
        <authorList>
            <person name="Berendsen E.M."/>
            <person name="Wells-Bennik M.H."/>
            <person name="Krawcyk A.O."/>
            <person name="De Jong A."/>
            <person name="Holsappel S."/>
            <person name="Eijlander R.T."/>
            <person name="Kuipers O.P."/>
        </authorList>
    </citation>
    <scope>NUCLEOTIDE SEQUENCE [LARGE SCALE GENOMIC DNA]</scope>
    <source>
        <strain evidence="1 2">B4135</strain>
    </source>
</reference>
<dbReference type="Proteomes" id="UP000075683">
    <property type="component" value="Unassembled WGS sequence"/>
</dbReference>
<dbReference type="EMBL" id="LQYT01000011">
    <property type="protein sequence ID" value="KYD22336.1"/>
    <property type="molecule type" value="Genomic_DNA"/>
</dbReference>
<evidence type="ECO:0000313" key="2">
    <source>
        <dbReference type="Proteomes" id="UP000075683"/>
    </source>
</evidence>
<dbReference type="AlphaFoldDB" id="A0A150MCZ6"/>
<proteinExistence type="predicted"/>
<name>A0A150MCZ6_9BACI</name>